<name>A0A6A5RMJ0_9PLEO</name>
<evidence type="ECO:0000256" key="2">
    <source>
        <dbReference type="ARBA" id="ARBA00022448"/>
    </source>
</evidence>
<keyword evidence="8" id="KW-1185">Reference proteome</keyword>
<dbReference type="AlphaFoldDB" id="A0A6A5RMJ0"/>
<feature type="transmembrane region" description="Helical" evidence="6">
    <location>
        <begin position="72"/>
        <end position="92"/>
    </location>
</feature>
<dbReference type="OrthoDB" id="4139357at2759"/>
<keyword evidence="5 6" id="KW-0472">Membrane</keyword>
<evidence type="ECO:0000256" key="5">
    <source>
        <dbReference type="ARBA" id="ARBA00023136"/>
    </source>
</evidence>
<accession>A0A6A5RMJ0</accession>
<dbReference type="EMBL" id="ML978968">
    <property type="protein sequence ID" value="KAF1928490.1"/>
    <property type="molecule type" value="Genomic_DNA"/>
</dbReference>
<feature type="transmembrane region" description="Helical" evidence="6">
    <location>
        <begin position="99"/>
        <end position="117"/>
    </location>
</feature>
<evidence type="ECO:0000256" key="1">
    <source>
        <dbReference type="ARBA" id="ARBA00004141"/>
    </source>
</evidence>
<organism evidence="7 8">
    <name type="scientific">Didymella exigua CBS 183.55</name>
    <dbReference type="NCBI Taxonomy" id="1150837"/>
    <lineage>
        <taxon>Eukaryota</taxon>
        <taxon>Fungi</taxon>
        <taxon>Dikarya</taxon>
        <taxon>Ascomycota</taxon>
        <taxon>Pezizomycotina</taxon>
        <taxon>Dothideomycetes</taxon>
        <taxon>Pleosporomycetidae</taxon>
        <taxon>Pleosporales</taxon>
        <taxon>Pleosporineae</taxon>
        <taxon>Didymellaceae</taxon>
        <taxon>Didymella</taxon>
    </lineage>
</organism>
<dbReference type="SUPFAM" id="SSF103473">
    <property type="entry name" value="MFS general substrate transporter"/>
    <property type="match status" value="1"/>
</dbReference>
<sequence>MQIIKRSLSKFSLKRFAALFENRTMAITTCLLWFQWKTVGMAYPLFNAFLPQYLAKSGGDVTNDVATAHRNYAITAIVGVPGSLLACCTGDLKYTGGKGTMAFGTLVTGIFVFLFTISSDSDFQLAFTCLEAFFQNIIYGVLRLHSGSVSRPCLFIATFFIMLLLPIETRGKQTL</sequence>
<proteinExistence type="predicted"/>
<dbReference type="Proteomes" id="UP000800082">
    <property type="component" value="Unassembled WGS sequence"/>
</dbReference>
<evidence type="ECO:0000256" key="6">
    <source>
        <dbReference type="SAM" id="Phobius"/>
    </source>
</evidence>
<reference evidence="7" key="1">
    <citation type="journal article" date="2020" name="Stud. Mycol.">
        <title>101 Dothideomycetes genomes: a test case for predicting lifestyles and emergence of pathogens.</title>
        <authorList>
            <person name="Haridas S."/>
            <person name="Albert R."/>
            <person name="Binder M."/>
            <person name="Bloem J."/>
            <person name="Labutti K."/>
            <person name="Salamov A."/>
            <person name="Andreopoulos B."/>
            <person name="Baker S."/>
            <person name="Barry K."/>
            <person name="Bills G."/>
            <person name="Bluhm B."/>
            <person name="Cannon C."/>
            <person name="Castanera R."/>
            <person name="Culley D."/>
            <person name="Daum C."/>
            <person name="Ezra D."/>
            <person name="Gonzalez J."/>
            <person name="Henrissat B."/>
            <person name="Kuo A."/>
            <person name="Liang C."/>
            <person name="Lipzen A."/>
            <person name="Lutzoni F."/>
            <person name="Magnuson J."/>
            <person name="Mondo S."/>
            <person name="Nolan M."/>
            <person name="Ohm R."/>
            <person name="Pangilinan J."/>
            <person name="Park H.-J."/>
            <person name="Ramirez L."/>
            <person name="Alfaro M."/>
            <person name="Sun H."/>
            <person name="Tritt A."/>
            <person name="Yoshinaga Y."/>
            <person name="Zwiers L.-H."/>
            <person name="Turgeon B."/>
            <person name="Goodwin S."/>
            <person name="Spatafora J."/>
            <person name="Crous P."/>
            <person name="Grigoriev I."/>
        </authorList>
    </citation>
    <scope>NUCLEOTIDE SEQUENCE</scope>
    <source>
        <strain evidence="7">CBS 183.55</strain>
    </source>
</reference>
<evidence type="ECO:0000256" key="3">
    <source>
        <dbReference type="ARBA" id="ARBA00022692"/>
    </source>
</evidence>
<dbReference type="GO" id="GO:0016020">
    <property type="term" value="C:membrane"/>
    <property type="evidence" value="ECO:0007669"/>
    <property type="project" value="UniProtKB-SubCell"/>
</dbReference>
<evidence type="ECO:0000256" key="4">
    <source>
        <dbReference type="ARBA" id="ARBA00022989"/>
    </source>
</evidence>
<dbReference type="InterPro" id="IPR036259">
    <property type="entry name" value="MFS_trans_sf"/>
</dbReference>
<evidence type="ECO:0008006" key="9">
    <source>
        <dbReference type="Google" id="ProtNLM"/>
    </source>
</evidence>
<dbReference type="GeneID" id="54352450"/>
<protein>
    <recommendedName>
        <fullName evidence="9">MFS general substrate transporter</fullName>
    </recommendedName>
</protein>
<comment type="subcellular location">
    <subcellularLocation>
        <location evidence="1">Membrane</location>
        <topology evidence="1">Multi-pass membrane protein</topology>
    </subcellularLocation>
</comment>
<gene>
    <name evidence="7" type="ORF">M421DRAFT_4962</name>
</gene>
<evidence type="ECO:0000313" key="8">
    <source>
        <dbReference type="Proteomes" id="UP000800082"/>
    </source>
</evidence>
<dbReference type="PANTHER" id="PTHR23511">
    <property type="entry name" value="SYNAPTIC VESICLE GLYCOPROTEIN 2"/>
    <property type="match status" value="1"/>
</dbReference>
<dbReference type="RefSeq" id="XP_033448738.1">
    <property type="nucleotide sequence ID" value="XM_033594782.1"/>
</dbReference>
<feature type="transmembrane region" description="Helical" evidence="6">
    <location>
        <begin position="149"/>
        <end position="167"/>
    </location>
</feature>
<keyword evidence="2" id="KW-0813">Transport</keyword>
<keyword evidence="3 6" id="KW-0812">Transmembrane</keyword>
<dbReference type="PANTHER" id="PTHR23511:SF5">
    <property type="entry name" value="MAJOR FACILITATOR-TYPE TRANSPORTER HXNZ-RELATED"/>
    <property type="match status" value="1"/>
</dbReference>
<evidence type="ECO:0000313" key="7">
    <source>
        <dbReference type="EMBL" id="KAF1928490.1"/>
    </source>
</evidence>
<keyword evidence="4 6" id="KW-1133">Transmembrane helix</keyword>